<name>A0A1L9WYU2_ASPA1</name>
<dbReference type="Gene3D" id="3.40.50.150">
    <property type="entry name" value="Vaccinia Virus protein VP39"/>
    <property type="match status" value="1"/>
</dbReference>
<evidence type="ECO:0000313" key="3">
    <source>
        <dbReference type="Proteomes" id="UP000184546"/>
    </source>
</evidence>
<dbReference type="OMA" id="MIHVWAR"/>
<dbReference type="VEuPathDB" id="FungiDB:ASPACDRAFT_51252"/>
<gene>
    <name evidence="2" type="ORF">ASPACDRAFT_51252</name>
</gene>
<dbReference type="CDD" id="cd02440">
    <property type="entry name" value="AdoMet_MTases"/>
    <property type="match status" value="1"/>
</dbReference>
<dbReference type="Proteomes" id="UP000184546">
    <property type="component" value="Unassembled WGS sequence"/>
</dbReference>
<reference evidence="3" key="1">
    <citation type="journal article" date="2017" name="Genome Biol.">
        <title>Comparative genomics reveals high biological diversity and specific adaptations in the industrially and medically important fungal genus Aspergillus.</title>
        <authorList>
            <person name="de Vries R.P."/>
            <person name="Riley R."/>
            <person name="Wiebenga A."/>
            <person name="Aguilar-Osorio G."/>
            <person name="Amillis S."/>
            <person name="Uchima C.A."/>
            <person name="Anderluh G."/>
            <person name="Asadollahi M."/>
            <person name="Askin M."/>
            <person name="Barry K."/>
            <person name="Battaglia E."/>
            <person name="Bayram O."/>
            <person name="Benocci T."/>
            <person name="Braus-Stromeyer S.A."/>
            <person name="Caldana C."/>
            <person name="Canovas D."/>
            <person name="Cerqueira G.C."/>
            <person name="Chen F."/>
            <person name="Chen W."/>
            <person name="Choi C."/>
            <person name="Clum A."/>
            <person name="Dos Santos R.A."/>
            <person name="Damasio A.R."/>
            <person name="Diallinas G."/>
            <person name="Emri T."/>
            <person name="Fekete E."/>
            <person name="Flipphi M."/>
            <person name="Freyberg S."/>
            <person name="Gallo A."/>
            <person name="Gournas C."/>
            <person name="Habgood R."/>
            <person name="Hainaut M."/>
            <person name="Harispe M.L."/>
            <person name="Henrissat B."/>
            <person name="Hilden K.S."/>
            <person name="Hope R."/>
            <person name="Hossain A."/>
            <person name="Karabika E."/>
            <person name="Karaffa L."/>
            <person name="Karanyi Z."/>
            <person name="Krasevec N."/>
            <person name="Kuo A."/>
            <person name="Kusch H."/>
            <person name="LaButti K."/>
            <person name="Lagendijk E.L."/>
            <person name="Lapidus A."/>
            <person name="Levasseur A."/>
            <person name="Lindquist E."/>
            <person name="Lipzen A."/>
            <person name="Logrieco A.F."/>
            <person name="MacCabe A."/>
            <person name="Maekelae M.R."/>
            <person name="Malavazi I."/>
            <person name="Melin P."/>
            <person name="Meyer V."/>
            <person name="Mielnichuk N."/>
            <person name="Miskei M."/>
            <person name="Molnar A.P."/>
            <person name="Mule G."/>
            <person name="Ngan C.Y."/>
            <person name="Orejas M."/>
            <person name="Orosz E."/>
            <person name="Ouedraogo J.P."/>
            <person name="Overkamp K.M."/>
            <person name="Park H.-S."/>
            <person name="Perrone G."/>
            <person name="Piumi F."/>
            <person name="Punt P.J."/>
            <person name="Ram A.F."/>
            <person name="Ramon A."/>
            <person name="Rauscher S."/>
            <person name="Record E."/>
            <person name="Riano-Pachon D.M."/>
            <person name="Robert V."/>
            <person name="Roehrig J."/>
            <person name="Ruller R."/>
            <person name="Salamov A."/>
            <person name="Salih N.S."/>
            <person name="Samson R.A."/>
            <person name="Sandor E."/>
            <person name="Sanguinetti M."/>
            <person name="Schuetze T."/>
            <person name="Sepcic K."/>
            <person name="Shelest E."/>
            <person name="Sherlock G."/>
            <person name="Sophianopoulou V."/>
            <person name="Squina F.M."/>
            <person name="Sun H."/>
            <person name="Susca A."/>
            <person name="Todd R.B."/>
            <person name="Tsang A."/>
            <person name="Unkles S.E."/>
            <person name="van de Wiele N."/>
            <person name="van Rossen-Uffink D."/>
            <person name="Oliveira J.V."/>
            <person name="Vesth T.C."/>
            <person name="Visser J."/>
            <person name="Yu J.-H."/>
            <person name="Zhou M."/>
            <person name="Andersen M.R."/>
            <person name="Archer D.B."/>
            <person name="Baker S.E."/>
            <person name="Benoit I."/>
            <person name="Brakhage A.A."/>
            <person name="Braus G.H."/>
            <person name="Fischer R."/>
            <person name="Frisvad J.C."/>
            <person name="Goldman G.H."/>
            <person name="Houbraken J."/>
            <person name="Oakley B."/>
            <person name="Pocsi I."/>
            <person name="Scazzocchio C."/>
            <person name="Seiboth B."/>
            <person name="vanKuyk P.A."/>
            <person name="Wortman J."/>
            <person name="Dyer P.S."/>
            <person name="Grigoriev I.V."/>
        </authorList>
    </citation>
    <scope>NUCLEOTIDE SEQUENCE [LARGE SCALE GENOMIC DNA]</scope>
    <source>
        <strain evidence="3">ATCC 16872 / CBS 172.66 / WB 5094</strain>
    </source>
</reference>
<dbReference type="AlphaFoldDB" id="A0A1L9WYU2"/>
<dbReference type="PANTHER" id="PTHR43591">
    <property type="entry name" value="METHYLTRANSFERASE"/>
    <property type="match status" value="1"/>
</dbReference>
<dbReference type="Pfam" id="PF13847">
    <property type="entry name" value="Methyltransf_31"/>
    <property type="match status" value="1"/>
</dbReference>
<dbReference type="GeneID" id="30976268"/>
<dbReference type="InterPro" id="IPR029063">
    <property type="entry name" value="SAM-dependent_MTases_sf"/>
</dbReference>
<dbReference type="SUPFAM" id="SSF53335">
    <property type="entry name" value="S-adenosyl-L-methionine-dependent methyltransferases"/>
    <property type="match status" value="1"/>
</dbReference>
<dbReference type="PANTHER" id="PTHR43591:SF24">
    <property type="entry name" value="2-METHOXY-6-POLYPRENYL-1,4-BENZOQUINOL METHYLASE, MITOCHONDRIAL"/>
    <property type="match status" value="1"/>
</dbReference>
<dbReference type="EMBL" id="KV878974">
    <property type="protein sequence ID" value="OJK01371.1"/>
    <property type="molecule type" value="Genomic_DNA"/>
</dbReference>
<dbReference type="STRING" id="690307.A0A1L9WYU2"/>
<proteinExistence type="predicted"/>
<keyword evidence="3" id="KW-1185">Reference proteome</keyword>
<protein>
    <recommendedName>
        <fullName evidence="1">Methyltransferase domain-containing protein</fullName>
    </recommendedName>
</protein>
<feature type="domain" description="Methyltransferase" evidence="1">
    <location>
        <begin position="41"/>
        <end position="154"/>
    </location>
</feature>
<evidence type="ECO:0000313" key="2">
    <source>
        <dbReference type="EMBL" id="OJK01371.1"/>
    </source>
</evidence>
<evidence type="ECO:0000259" key="1">
    <source>
        <dbReference type="Pfam" id="PF13847"/>
    </source>
</evidence>
<sequence>MTSTYSTNHTPSVLRTHNWRTLANSAPYLLPHLDHLQSTAPNLKILDIGCGPGSITIDLTRRHPTAQVTGLDSFADPLPTARRLAATEGLANVTFDVGDIHALDFPDNTFDLVHVHQVLQHIADPVQALREMRRVAKPNGGIVAARESSIHTWYPANRGIELWDRLTRELAQRSGGNPHPGARIHVWAEEAGFAQTQIRKSTGSWCFSSAEEREYWGGSMAERARNSGFADRAVESGLATREELEVVVDGWQEFVACEQGWYGMLHGEIVCFK</sequence>
<accession>A0A1L9WYU2</accession>
<dbReference type="GO" id="GO:0008168">
    <property type="term" value="F:methyltransferase activity"/>
    <property type="evidence" value="ECO:0007669"/>
    <property type="project" value="TreeGrafter"/>
</dbReference>
<organism evidence="2 3">
    <name type="scientific">Aspergillus aculeatus (strain ATCC 16872 / CBS 172.66 / WB 5094)</name>
    <dbReference type="NCBI Taxonomy" id="690307"/>
    <lineage>
        <taxon>Eukaryota</taxon>
        <taxon>Fungi</taxon>
        <taxon>Dikarya</taxon>
        <taxon>Ascomycota</taxon>
        <taxon>Pezizomycotina</taxon>
        <taxon>Eurotiomycetes</taxon>
        <taxon>Eurotiomycetidae</taxon>
        <taxon>Eurotiales</taxon>
        <taxon>Aspergillaceae</taxon>
        <taxon>Aspergillus</taxon>
        <taxon>Aspergillus subgen. Circumdati</taxon>
    </lineage>
</organism>
<dbReference type="InterPro" id="IPR025714">
    <property type="entry name" value="Methyltranfer_dom"/>
</dbReference>
<dbReference type="RefSeq" id="XP_020057710.1">
    <property type="nucleotide sequence ID" value="XM_020202454.1"/>
</dbReference>
<dbReference type="OrthoDB" id="10017101at2759"/>